<dbReference type="Proteomes" id="UP000236728">
    <property type="component" value="Unassembled WGS sequence"/>
</dbReference>
<evidence type="ECO:0000313" key="3">
    <source>
        <dbReference type="Proteomes" id="UP000236728"/>
    </source>
</evidence>
<name>A0A1H5TRK8_9BACT</name>
<protein>
    <recommendedName>
        <fullName evidence="4">Carboxypeptidase regulatory-like domain-containing protein</fullName>
    </recommendedName>
</protein>
<dbReference type="InterPro" id="IPR013784">
    <property type="entry name" value="Carb-bd-like_fold"/>
</dbReference>
<sequence length="473" mass="50030">MSSVNADMPLLCSQAIVGAFCMVVRSSIGKHSKWNLVAFAVLSLITLCGAATAQTSALDLARDRSASIQGRIADAEGHPLVAAVVVYGRAVVNGKLDLFAMCSTTSTVEGRYECGSLRPGQYIVSAVPAPPSTSEPDKAIEAIAKIYPRTFSPGTTQFLESTAVSLSHGAVGIADVVVRPEVPNSVKGVLSLRPQHPSFLLRAHVGPFDLPTSGKVEYDPATGNFTIAGVPSGEISLGADWADGGRVHHEYGTATVVSGRANTITLALIGRHRLTGSVLQPSADGLDLEHSLPKTVTLAGLGSRSGWHLEMPIDERGHFVFPDLADGSYALGVRGKDMYVARMEIGGKPVEGDILRLTAEMNDPNVTVPLADTRASVSGRISADEVVPQKTAVLLESLRDSTTLVAQVGQAGEFSFGPLPPGDYRLYAWKDITSVPYRDQEVLKNVLSKSREVHLDNDSKVAGVQLSIISDGR</sequence>
<evidence type="ECO:0008006" key="4">
    <source>
        <dbReference type="Google" id="ProtNLM"/>
    </source>
</evidence>
<organism evidence="2 3">
    <name type="scientific">Bryocella elongata</name>
    <dbReference type="NCBI Taxonomy" id="863522"/>
    <lineage>
        <taxon>Bacteria</taxon>
        <taxon>Pseudomonadati</taxon>
        <taxon>Acidobacteriota</taxon>
        <taxon>Terriglobia</taxon>
        <taxon>Terriglobales</taxon>
        <taxon>Acidobacteriaceae</taxon>
        <taxon>Bryocella</taxon>
    </lineage>
</organism>
<dbReference type="GO" id="GO:0030246">
    <property type="term" value="F:carbohydrate binding"/>
    <property type="evidence" value="ECO:0007669"/>
    <property type="project" value="InterPro"/>
</dbReference>
<feature type="transmembrane region" description="Helical" evidence="1">
    <location>
        <begin position="36"/>
        <end position="61"/>
    </location>
</feature>
<keyword evidence="3" id="KW-1185">Reference proteome</keyword>
<keyword evidence="1" id="KW-0472">Membrane</keyword>
<reference evidence="2 3" key="1">
    <citation type="submission" date="2016-10" db="EMBL/GenBank/DDBJ databases">
        <authorList>
            <person name="de Groot N.N."/>
        </authorList>
    </citation>
    <scope>NUCLEOTIDE SEQUENCE [LARGE SCALE GENOMIC DNA]</scope>
    <source>
        <strain evidence="2 3">DSM 22489</strain>
    </source>
</reference>
<keyword evidence="1" id="KW-0812">Transmembrane</keyword>
<dbReference type="EMBL" id="FNVA01000001">
    <property type="protein sequence ID" value="SEF64858.1"/>
    <property type="molecule type" value="Genomic_DNA"/>
</dbReference>
<evidence type="ECO:0000313" key="2">
    <source>
        <dbReference type="EMBL" id="SEF64858.1"/>
    </source>
</evidence>
<evidence type="ECO:0000256" key="1">
    <source>
        <dbReference type="SAM" id="Phobius"/>
    </source>
</evidence>
<dbReference type="AlphaFoldDB" id="A0A1H5TRK8"/>
<proteinExistence type="predicted"/>
<gene>
    <name evidence="2" type="ORF">SAMN05421819_0696</name>
</gene>
<dbReference type="SUPFAM" id="SSF49452">
    <property type="entry name" value="Starch-binding domain-like"/>
    <property type="match status" value="1"/>
</dbReference>
<keyword evidence="1" id="KW-1133">Transmembrane helix</keyword>
<accession>A0A1H5TRK8</accession>